<comment type="caution">
    <text evidence="1">The sequence shown here is derived from an EMBL/GenBank/DDBJ whole genome shotgun (WGS) entry which is preliminary data.</text>
</comment>
<evidence type="ECO:0000313" key="1">
    <source>
        <dbReference type="EMBL" id="ENO97196.1"/>
    </source>
</evidence>
<keyword evidence="2" id="KW-1185">Reference proteome</keyword>
<proteinExistence type="predicted"/>
<evidence type="ECO:0000313" key="2">
    <source>
        <dbReference type="Proteomes" id="UP000013047"/>
    </source>
</evidence>
<organism evidence="1 2">
    <name type="scientific">Thauera phenylacetica B4P</name>
    <dbReference type="NCBI Taxonomy" id="1234382"/>
    <lineage>
        <taxon>Bacteria</taxon>
        <taxon>Pseudomonadati</taxon>
        <taxon>Pseudomonadota</taxon>
        <taxon>Betaproteobacteria</taxon>
        <taxon>Rhodocyclales</taxon>
        <taxon>Zoogloeaceae</taxon>
        <taxon>Thauera</taxon>
    </lineage>
</organism>
<dbReference type="Proteomes" id="UP000013047">
    <property type="component" value="Unassembled WGS sequence"/>
</dbReference>
<name>N6YSA1_9RHOO</name>
<protein>
    <submittedName>
        <fullName evidence="1">IS4 family transposase</fullName>
    </submittedName>
</protein>
<reference evidence="1 2" key="1">
    <citation type="submission" date="2012-09" db="EMBL/GenBank/DDBJ databases">
        <title>Draft Genome Sequences of 6 Strains from Genus Thauera.</title>
        <authorList>
            <person name="Liu B."/>
            <person name="Shapleigh J.P."/>
            <person name="Frostegard A.H."/>
        </authorList>
    </citation>
    <scope>NUCLEOTIDE SEQUENCE [LARGE SCALE GENOMIC DNA]</scope>
    <source>
        <strain evidence="1 2">B4P</strain>
    </source>
</reference>
<dbReference type="AlphaFoldDB" id="N6YSA1"/>
<sequence length="44" mass="4604">MGATFLPNSGTDQIDDKAKRLAEMMDGKLLLITSAEGLAAPNVV</sequence>
<accession>N6YSA1</accession>
<dbReference type="EMBL" id="AMXF01000060">
    <property type="protein sequence ID" value="ENO97196.1"/>
    <property type="molecule type" value="Genomic_DNA"/>
</dbReference>
<gene>
    <name evidence="1" type="ORF">C667_10105</name>
</gene>